<evidence type="ECO:0000256" key="2">
    <source>
        <dbReference type="ARBA" id="ARBA00022448"/>
    </source>
</evidence>
<keyword evidence="4" id="KW-0812">Transmembrane</keyword>
<accession>A0A0R0GFM7</accession>
<dbReference type="InParanoid" id="A0A0R0GFM7"/>
<dbReference type="InterPro" id="IPR016159">
    <property type="entry name" value="Cullin_repeat-like_dom_sf"/>
</dbReference>
<comment type="function">
    <text evidence="3">Component of the exocyst complex.</text>
</comment>
<dbReference type="PANTHER" id="PTHR12542">
    <property type="entry name" value="EXOCYST COMPLEX PROTEIN EXO70"/>
    <property type="match status" value="1"/>
</dbReference>
<dbReference type="Pfam" id="PF03081">
    <property type="entry name" value="Exo70_C"/>
    <property type="match status" value="1"/>
</dbReference>
<dbReference type="GO" id="GO:0015031">
    <property type="term" value="P:protein transport"/>
    <property type="evidence" value="ECO:0007669"/>
    <property type="project" value="UniProtKB-KW"/>
</dbReference>
<dbReference type="InterPro" id="IPR046364">
    <property type="entry name" value="Exo70_C"/>
</dbReference>
<feature type="transmembrane region" description="Helical" evidence="4">
    <location>
        <begin position="17"/>
        <end position="36"/>
    </location>
</feature>
<evidence type="ECO:0000313" key="8">
    <source>
        <dbReference type="Proteomes" id="UP000008827"/>
    </source>
</evidence>
<reference evidence="7" key="2">
    <citation type="submission" date="2018-02" db="UniProtKB">
        <authorList>
            <consortium name="EnsemblPlants"/>
        </authorList>
    </citation>
    <scope>IDENTIFICATION</scope>
    <source>
        <strain evidence="7">Williams 82</strain>
    </source>
</reference>
<dbReference type="STRING" id="3847.A0A0R0GFM7"/>
<dbReference type="Gene3D" id="1.20.1280.170">
    <property type="entry name" value="Exocyst complex component Exo70"/>
    <property type="match status" value="1"/>
</dbReference>
<organism evidence="6">
    <name type="scientific">Glycine max</name>
    <name type="common">Soybean</name>
    <name type="synonym">Glycine hispida</name>
    <dbReference type="NCBI Taxonomy" id="3847"/>
    <lineage>
        <taxon>Eukaryota</taxon>
        <taxon>Viridiplantae</taxon>
        <taxon>Streptophyta</taxon>
        <taxon>Embryophyta</taxon>
        <taxon>Tracheophyta</taxon>
        <taxon>Spermatophyta</taxon>
        <taxon>Magnoliopsida</taxon>
        <taxon>eudicotyledons</taxon>
        <taxon>Gunneridae</taxon>
        <taxon>Pentapetalae</taxon>
        <taxon>rosids</taxon>
        <taxon>fabids</taxon>
        <taxon>Fabales</taxon>
        <taxon>Fabaceae</taxon>
        <taxon>Papilionoideae</taxon>
        <taxon>50 kb inversion clade</taxon>
        <taxon>NPAAA clade</taxon>
        <taxon>indigoferoid/millettioid clade</taxon>
        <taxon>Phaseoleae</taxon>
        <taxon>Glycine</taxon>
        <taxon>Glycine subgen. Soja</taxon>
    </lineage>
</organism>
<evidence type="ECO:0000256" key="1">
    <source>
        <dbReference type="ARBA" id="ARBA00006756"/>
    </source>
</evidence>
<dbReference type="AlphaFoldDB" id="A0A0R0GFM7"/>
<keyword evidence="8" id="KW-1185">Reference proteome</keyword>
<dbReference type="Gramene" id="KRH17120">
    <property type="protein sequence ID" value="KRH17120"/>
    <property type="gene ID" value="GLYMA_14G199700"/>
</dbReference>
<evidence type="ECO:0000256" key="4">
    <source>
        <dbReference type="SAM" id="Phobius"/>
    </source>
</evidence>
<comment type="similarity">
    <text evidence="1 3">Belongs to the EXO70 family.</text>
</comment>
<reference evidence="6 7" key="1">
    <citation type="journal article" date="2010" name="Nature">
        <title>Genome sequence of the palaeopolyploid soybean.</title>
        <authorList>
            <person name="Schmutz J."/>
            <person name="Cannon S.B."/>
            <person name="Schlueter J."/>
            <person name="Ma J."/>
            <person name="Mitros T."/>
            <person name="Nelson W."/>
            <person name="Hyten D.L."/>
            <person name="Song Q."/>
            <person name="Thelen J.J."/>
            <person name="Cheng J."/>
            <person name="Xu D."/>
            <person name="Hellsten U."/>
            <person name="May G.D."/>
            <person name="Yu Y."/>
            <person name="Sakurai T."/>
            <person name="Umezawa T."/>
            <person name="Bhattacharyya M.K."/>
            <person name="Sandhu D."/>
            <person name="Valliyodan B."/>
            <person name="Lindquist E."/>
            <person name="Peto M."/>
            <person name="Grant D."/>
            <person name="Shu S."/>
            <person name="Goodstein D."/>
            <person name="Barry K."/>
            <person name="Futrell-Griggs M."/>
            <person name="Abernathy B."/>
            <person name="Du J."/>
            <person name="Tian Z."/>
            <person name="Zhu L."/>
            <person name="Gill N."/>
            <person name="Joshi T."/>
            <person name="Libault M."/>
            <person name="Sethuraman A."/>
            <person name="Zhang X.-C."/>
            <person name="Shinozaki K."/>
            <person name="Nguyen H.T."/>
            <person name="Wing R.A."/>
            <person name="Cregan P."/>
            <person name="Specht J."/>
            <person name="Grimwood J."/>
            <person name="Rokhsar D."/>
            <person name="Stacey G."/>
            <person name="Shoemaker R.C."/>
            <person name="Jackson S.A."/>
        </authorList>
    </citation>
    <scope>NUCLEOTIDE SEQUENCE</scope>
    <source>
        <strain evidence="7">cv. Williams 82</strain>
        <tissue evidence="6">Callus</tissue>
    </source>
</reference>
<feature type="transmembrane region" description="Helical" evidence="4">
    <location>
        <begin position="79"/>
        <end position="96"/>
    </location>
</feature>
<keyword evidence="3" id="KW-0268">Exocytosis</keyword>
<dbReference type="GO" id="GO:0000145">
    <property type="term" value="C:exocyst"/>
    <property type="evidence" value="ECO:0000318"/>
    <property type="project" value="GO_Central"/>
</dbReference>
<dbReference type="OMA" id="ILYANTW"/>
<keyword evidence="2 3" id="KW-0813">Transport</keyword>
<dbReference type="PANTHER" id="PTHR12542:SF180">
    <property type="entry name" value="EXOCYST SUBUNIT EXO70 FAMILY PROTEIN"/>
    <property type="match status" value="1"/>
</dbReference>
<dbReference type="SMR" id="A0A0R0GFM7"/>
<keyword evidence="4" id="KW-1133">Transmembrane helix</keyword>
<evidence type="ECO:0000256" key="3">
    <source>
        <dbReference type="RuleBase" id="RU365026"/>
    </source>
</evidence>
<dbReference type="GO" id="GO:0006887">
    <property type="term" value="P:exocytosis"/>
    <property type="evidence" value="ECO:0000318"/>
    <property type="project" value="GO_Central"/>
</dbReference>
<feature type="non-terminal residue" evidence="6">
    <location>
        <position position="427"/>
    </location>
</feature>
<dbReference type="EnsemblPlants" id="KRH17120">
    <property type="protein sequence ID" value="KRH17120"/>
    <property type="gene ID" value="GLYMA_14G199700"/>
</dbReference>
<evidence type="ECO:0000313" key="6">
    <source>
        <dbReference type="EMBL" id="KRH17120.1"/>
    </source>
</evidence>
<dbReference type="GO" id="GO:0005546">
    <property type="term" value="F:phosphatidylinositol-4,5-bisphosphate binding"/>
    <property type="evidence" value="ECO:0007669"/>
    <property type="project" value="InterPro"/>
</dbReference>
<dbReference type="EMBL" id="CM000847">
    <property type="protein sequence ID" value="KRH17120.1"/>
    <property type="molecule type" value="Genomic_DNA"/>
</dbReference>
<protein>
    <recommendedName>
        <fullName evidence="3">Exocyst subunit Exo70 family protein</fullName>
    </recommendedName>
</protein>
<keyword evidence="3" id="KW-0653">Protein transport</keyword>
<dbReference type="Proteomes" id="UP000008827">
    <property type="component" value="Chromosome 14"/>
</dbReference>
<gene>
    <name evidence="6" type="ORF">GLYMA_14G199700</name>
</gene>
<proteinExistence type="inferred from homology"/>
<dbReference type="SUPFAM" id="SSF74788">
    <property type="entry name" value="Cullin repeat-like"/>
    <property type="match status" value="1"/>
</dbReference>
<evidence type="ECO:0000259" key="5">
    <source>
        <dbReference type="Pfam" id="PF03081"/>
    </source>
</evidence>
<feature type="domain" description="Exocyst complex subunit Exo70 C-terminal" evidence="5">
    <location>
        <begin position="304"/>
        <end position="421"/>
    </location>
</feature>
<name>A0A0R0GFM7_SOYBN</name>
<reference evidence="6" key="3">
    <citation type="submission" date="2018-07" db="EMBL/GenBank/DDBJ databases">
        <title>WGS assembly of Glycine max.</title>
        <authorList>
            <person name="Schmutz J."/>
            <person name="Cannon S."/>
            <person name="Schlueter J."/>
            <person name="Ma J."/>
            <person name="Mitros T."/>
            <person name="Nelson W."/>
            <person name="Hyten D."/>
            <person name="Song Q."/>
            <person name="Thelen J."/>
            <person name="Cheng J."/>
            <person name="Xu D."/>
            <person name="Hellsten U."/>
            <person name="May G."/>
            <person name="Yu Y."/>
            <person name="Sakurai T."/>
            <person name="Umezawa T."/>
            <person name="Bhattacharyya M."/>
            <person name="Sandhu D."/>
            <person name="Valliyodan B."/>
            <person name="Lindquist E."/>
            <person name="Peto M."/>
            <person name="Grant D."/>
            <person name="Shu S."/>
            <person name="Goodstein D."/>
            <person name="Barry K."/>
            <person name="Futrell-Griggs M."/>
            <person name="Abernathy B."/>
            <person name="Du J."/>
            <person name="Tian Z."/>
            <person name="Zhu L."/>
            <person name="Gill N."/>
            <person name="Joshi T."/>
            <person name="Libault M."/>
            <person name="Sethuraman A."/>
            <person name="Zhang X."/>
            <person name="Shinozaki K."/>
            <person name="Nguyen H."/>
            <person name="Wing R."/>
            <person name="Cregan P."/>
            <person name="Specht J."/>
            <person name="Grimwood J."/>
            <person name="Rokhsar D."/>
            <person name="Stacey G."/>
            <person name="Shoemaker R."/>
            <person name="Jackson S."/>
        </authorList>
    </citation>
    <scope>NUCLEOTIDE SEQUENCE</scope>
    <source>
        <tissue evidence="6">Callus</tissue>
    </source>
</reference>
<feature type="transmembrane region" description="Helical" evidence="4">
    <location>
        <begin position="48"/>
        <end position="67"/>
    </location>
</feature>
<dbReference type="InterPro" id="IPR004140">
    <property type="entry name" value="Exo70"/>
</dbReference>
<sequence>MTSLTIQMARWLKKEAVWRYVGFVSTILGLLCYGLSSSFNSLFGEWSLLKIFLYSVFSLFICLWSLFPKVWQYSTSLRLKAHLAFLVLTITSVYSYFADKVVNRKPDAYSLISSAAFAIVSLSLSRQTECGFEVDFLYFFLGCLIVQLLKIKLALAIAGVGFSYNLGVQDEHSVVIDVNSLRTDNASIMPQLRTCIRALQQGNSNVTNMLLEHVKEYLQDNSNLAGIDHNFVIEALPSGYINELLETIKLMMGGDGLEKECCDVYCNWQRESLEECLINLFEVQEINVKQKWEEKQLEEYIIRRWIKALKLSAQIQFPNEQRLSDGVFSGFSSIADLCFTEVCRGATIQLLKCVDEVVSESSPKWPLSKMLDMLQTLRGLIPEFQSLFPESMVKEVMTVHHKLGETCRVIFMKMEDNIFCNPSVKII</sequence>
<feature type="transmembrane region" description="Helical" evidence="4">
    <location>
        <begin position="136"/>
        <end position="164"/>
    </location>
</feature>
<feature type="transmembrane region" description="Helical" evidence="4">
    <location>
        <begin position="108"/>
        <end position="124"/>
    </location>
</feature>
<keyword evidence="4" id="KW-0472">Membrane</keyword>
<evidence type="ECO:0000313" key="7">
    <source>
        <dbReference type="EnsemblPlants" id="KRH17120"/>
    </source>
</evidence>